<proteinExistence type="predicted"/>
<dbReference type="PANTHER" id="PTHR36714">
    <property type="entry name" value="T23E23.1"/>
    <property type="match status" value="1"/>
</dbReference>
<feature type="transmembrane region" description="Helical" evidence="1">
    <location>
        <begin position="235"/>
        <end position="254"/>
    </location>
</feature>
<feature type="transmembrane region" description="Helical" evidence="1">
    <location>
        <begin position="26"/>
        <end position="47"/>
    </location>
</feature>
<feature type="transmembrane region" description="Helical" evidence="1">
    <location>
        <begin position="170"/>
        <end position="193"/>
    </location>
</feature>
<evidence type="ECO:0000313" key="4">
    <source>
        <dbReference type="Proteomes" id="UP000436088"/>
    </source>
</evidence>
<evidence type="ECO:0000256" key="1">
    <source>
        <dbReference type="SAM" id="Phobius"/>
    </source>
</evidence>
<feature type="transmembrane region" description="Helical" evidence="1">
    <location>
        <begin position="144"/>
        <end position="164"/>
    </location>
</feature>
<name>A0A6A2YCR2_HIBSY</name>
<keyword evidence="1" id="KW-0472">Membrane</keyword>
<keyword evidence="1" id="KW-0812">Transmembrane</keyword>
<comment type="caution">
    <text evidence="3">The sequence shown here is derived from an EMBL/GenBank/DDBJ whole genome shotgun (WGS) entry which is preliminary data.</text>
</comment>
<dbReference type="PANTHER" id="PTHR36714:SF2">
    <property type="entry name" value="TRANSMEMBRANE PROTEIN"/>
    <property type="match status" value="1"/>
</dbReference>
<gene>
    <name evidence="3" type="ORF">F3Y22_tig00112230pilonHSYRG00036</name>
</gene>
<keyword evidence="1" id="KW-1133">Transmembrane helix</keyword>
<evidence type="ECO:0000259" key="2">
    <source>
        <dbReference type="Pfam" id="PF14111"/>
    </source>
</evidence>
<dbReference type="Proteomes" id="UP000436088">
    <property type="component" value="Unassembled WGS sequence"/>
</dbReference>
<sequence>MENSSKLGFFQIIKESMKIPLKNPTFIFLTFLTSFPLFCFLVFYEIIFQQILIESAKILHNTSEPFLEFFGNDYERVYEIGNLLSKVSPMALLLGFLFTATLHLLDLFNTTAIIDIASKIVAGEKPISLKHMISRSINETRFKAPLITSLCSLSLAALVVLGLLSFATYIYIMVSASAFLVPMFMVLFMALLAKYVEWSAVWNVGIVISIMEDNRQGDVALLVSSYLTRCNRSGGFLLMLGFIGWRFGLRFAFLYQRWNNSNSSSIVGITAVQIGLVCLGNLLKWLALMLYFHDLQNLTNLSIANEEDEGIQIEVEDENVITSFTHCFVGSFLTTSVINFQSMRGTLANVWHPTGGISITDLGYGHYLFRLYHVIDVDLIEKNGP</sequence>
<keyword evidence="4" id="KW-1185">Reference proteome</keyword>
<feature type="transmembrane region" description="Helical" evidence="1">
    <location>
        <begin position="266"/>
        <end position="292"/>
    </location>
</feature>
<dbReference type="EMBL" id="VEPZ02001524">
    <property type="protein sequence ID" value="KAE8669574.1"/>
    <property type="molecule type" value="Genomic_DNA"/>
</dbReference>
<protein>
    <recommendedName>
        <fullName evidence="2">DUF4283 domain-containing protein</fullName>
    </recommendedName>
</protein>
<accession>A0A6A2YCR2</accession>
<dbReference type="Pfam" id="PF14111">
    <property type="entry name" value="DUF4283"/>
    <property type="match status" value="1"/>
</dbReference>
<evidence type="ECO:0000313" key="3">
    <source>
        <dbReference type="EMBL" id="KAE8669574.1"/>
    </source>
</evidence>
<dbReference type="AlphaFoldDB" id="A0A6A2YCR2"/>
<reference evidence="3" key="1">
    <citation type="submission" date="2019-09" db="EMBL/GenBank/DDBJ databases">
        <title>Draft genome information of white flower Hibiscus syriacus.</title>
        <authorList>
            <person name="Kim Y.-M."/>
        </authorList>
    </citation>
    <scope>NUCLEOTIDE SEQUENCE [LARGE SCALE GENOMIC DNA]</scope>
    <source>
        <strain evidence="3">YM2019G1</strain>
    </source>
</reference>
<organism evidence="3 4">
    <name type="scientific">Hibiscus syriacus</name>
    <name type="common">Rose of Sharon</name>
    <dbReference type="NCBI Taxonomy" id="106335"/>
    <lineage>
        <taxon>Eukaryota</taxon>
        <taxon>Viridiplantae</taxon>
        <taxon>Streptophyta</taxon>
        <taxon>Embryophyta</taxon>
        <taxon>Tracheophyta</taxon>
        <taxon>Spermatophyta</taxon>
        <taxon>Magnoliopsida</taxon>
        <taxon>eudicotyledons</taxon>
        <taxon>Gunneridae</taxon>
        <taxon>Pentapetalae</taxon>
        <taxon>rosids</taxon>
        <taxon>malvids</taxon>
        <taxon>Malvales</taxon>
        <taxon>Malvaceae</taxon>
        <taxon>Malvoideae</taxon>
        <taxon>Hibiscus</taxon>
    </lineage>
</organism>
<dbReference type="InterPro" id="IPR025558">
    <property type="entry name" value="DUF4283"/>
</dbReference>
<feature type="domain" description="DUF4283" evidence="2">
    <location>
        <begin position="323"/>
        <end position="384"/>
    </location>
</feature>